<dbReference type="GO" id="GO:0016787">
    <property type="term" value="F:hydrolase activity"/>
    <property type="evidence" value="ECO:0007669"/>
    <property type="project" value="UniProtKB-KW"/>
</dbReference>
<dbReference type="CDD" id="cd05828">
    <property type="entry name" value="Sortase_D_1"/>
    <property type="match status" value="1"/>
</dbReference>
<evidence type="ECO:0000313" key="7">
    <source>
        <dbReference type="Proteomes" id="UP000223854"/>
    </source>
</evidence>
<dbReference type="AlphaFoldDB" id="A0A7U4JPL4"/>
<dbReference type="EMBL" id="CP009225">
    <property type="protein sequence ID" value="AKC62974.1"/>
    <property type="molecule type" value="Genomic_DNA"/>
</dbReference>
<evidence type="ECO:0000256" key="1">
    <source>
        <dbReference type="ARBA" id="ARBA00022801"/>
    </source>
</evidence>
<dbReference type="Pfam" id="PF04203">
    <property type="entry name" value="Sortase"/>
    <property type="match status" value="1"/>
</dbReference>
<accession>A0A7U4JPL4</accession>
<keyword evidence="3" id="KW-0472">Membrane</keyword>
<evidence type="ECO:0000313" key="6">
    <source>
        <dbReference type="Proteomes" id="UP000033052"/>
    </source>
</evidence>
<dbReference type="EMBL" id="PDLH01000007">
    <property type="protein sequence ID" value="PHG99858.1"/>
    <property type="molecule type" value="Genomic_DNA"/>
</dbReference>
<sequence length="225" mass="25970">MNLENKKRHRIITFLVIIIIIIVGLLFISYPFIQIYLDKRTISENLNKWDKERVIVYNDKLENNKSNKSPNNKLKDNKSENIKDNQKKFPEIKIKDKSIIGKIIFPKTGDEIPILKGATEENLKGGATLYDNGIYPGDYGTSVILGHRETTFGFLENIHIGDKVNIESLNEIYEFKVKKIYITNPEDKSILEQENKSSITLVTCYPFRYIGSAPERFIVKLDLIS</sequence>
<dbReference type="InterPro" id="IPR023365">
    <property type="entry name" value="Sortase_dom-sf"/>
</dbReference>
<organism evidence="4 6">
    <name type="scientific">Clostridium sporogenes</name>
    <dbReference type="NCBI Taxonomy" id="1509"/>
    <lineage>
        <taxon>Bacteria</taxon>
        <taxon>Bacillati</taxon>
        <taxon>Bacillota</taxon>
        <taxon>Clostridia</taxon>
        <taxon>Eubacteriales</taxon>
        <taxon>Clostridiaceae</taxon>
        <taxon>Clostridium</taxon>
    </lineage>
</organism>
<dbReference type="Proteomes" id="UP000033052">
    <property type="component" value="Chromosome"/>
</dbReference>
<dbReference type="Gene3D" id="2.40.260.10">
    <property type="entry name" value="Sortase"/>
    <property type="match status" value="1"/>
</dbReference>
<evidence type="ECO:0000256" key="2">
    <source>
        <dbReference type="PIRSR" id="PIRSR605754-1"/>
    </source>
</evidence>
<dbReference type="NCBIfam" id="TIGR01076">
    <property type="entry name" value="sortase_fam"/>
    <property type="match status" value="1"/>
</dbReference>
<reference evidence="4" key="1">
    <citation type="submission" date="2014-08" db="EMBL/GenBank/DDBJ databases">
        <authorList>
            <person name="Kubiak A."/>
            <person name="Poehlein A."/>
            <person name="Daniel R."/>
            <person name="Minton N.P."/>
        </authorList>
    </citation>
    <scope>NUCLEOTIDE SEQUENCE</scope>
    <source>
        <strain evidence="4">NCIMB 10696</strain>
    </source>
</reference>
<evidence type="ECO:0000313" key="5">
    <source>
        <dbReference type="EMBL" id="PHG99858.1"/>
    </source>
</evidence>
<reference evidence="5 7" key="3">
    <citation type="submission" date="2017-09" db="EMBL/GenBank/DDBJ databases">
        <title>FDA dAtabase for Regulatory Grade micrObial Sequences (FDA-ARGOS): Supporting development and validation of Infectious Disease Dx tests.</title>
        <authorList>
            <person name="Kerrigan L."/>
            <person name="Long C."/>
            <person name="Tallon L.J."/>
            <person name="Sadzewicz L."/>
            <person name="Ott S."/>
            <person name="Zhao X."/>
            <person name="Nagaraj S."/>
            <person name="Vavikolanu K."/>
            <person name="Aluvathingal J."/>
            <person name="Nadendla S."/>
            <person name="Sichtig H."/>
        </authorList>
    </citation>
    <scope>NUCLEOTIDE SEQUENCE [LARGE SCALE GENOMIC DNA]</scope>
    <source>
        <strain evidence="5 7">FDAARGOS_423</strain>
    </source>
</reference>
<dbReference type="SUPFAM" id="SSF63817">
    <property type="entry name" value="Sortase"/>
    <property type="match status" value="1"/>
</dbReference>
<dbReference type="InterPro" id="IPR005754">
    <property type="entry name" value="Sortase"/>
</dbReference>
<feature type="active site" description="Acyl-thioester intermediate" evidence="2">
    <location>
        <position position="204"/>
    </location>
</feature>
<dbReference type="GeneID" id="92938948"/>
<keyword evidence="7" id="KW-1185">Reference proteome</keyword>
<dbReference type="KEGG" id="cld:CLSPO_c22540"/>
<name>A0A7U4JPL4_CLOSG</name>
<feature type="transmembrane region" description="Helical" evidence="3">
    <location>
        <begin position="12"/>
        <end position="33"/>
    </location>
</feature>
<keyword evidence="3" id="KW-0812">Transmembrane</keyword>
<proteinExistence type="predicted"/>
<dbReference type="InterPro" id="IPR041999">
    <property type="entry name" value="Sortase_D_1"/>
</dbReference>
<evidence type="ECO:0000256" key="3">
    <source>
        <dbReference type="SAM" id="Phobius"/>
    </source>
</evidence>
<feature type="active site" description="Proton donor/acceptor" evidence="2">
    <location>
        <position position="147"/>
    </location>
</feature>
<reference evidence="4 6" key="2">
    <citation type="journal article" date="2015" name="PLoS ONE">
        <title>A universal mariner transposon system for forward genetic studies in the genus clostridium.</title>
        <authorList>
            <person name="Zhang Y."/>
            <person name="Grosse-Honebrink A."/>
            <person name="Minton N.P."/>
        </authorList>
    </citation>
    <scope>NUCLEOTIDE SEQUENCE [LARGE SCALE GENOMIC DNA]</scope>
    <source>
        <strain evidence="4 6">NCIMB 10696</strain>
    </source>
</reference>
<gene>
    <name evidence="4" type="ORF">CLSPO_c22540</name>
    <name evidence="5" type="ORF">CRX47_08340</name>
</gene>
<dbReference type="Proteomes" id="UP000223854">
    <property type="component" value="Unassembled WGS sequence"/>
</dbReference>
<evidence type="ECO:0000313" key="4">
    <source>
        <dbReference type="EMBL" id="AKC62974.1"/>
    </source>
</evidence>
<keyword evidence="1" id="KW-0378">Hydrolase</keyword>
<protein>
    <submittedName>
        <fullName evidence="5">Class D sortase</fullName>
    </submittedName>
    <submittedName>
        <fullName evidence="4">Sortase family protein</fullName>
    </submittedName>
</protein>
<dbReference type="RefSeq" id="WP_033060016.1">
    <property type="nucleotide sequence ID" value="NZ_CBCRVC010000035.1"/>
</dbReference>
<keyword evidence="3" id="KW-1133">Transmembrane helix</keyword>